<dbReference type="RefSeq" id="WP_046234269.1">
    <property type="nucleotide sequence ID" value="NZ_FONN01000033.1"/>
</dbReference>
<dbReference type="OrthoDB" id="7918484at2"/>
<protein>
    <submittedName>
        <fullName evidence="3">Multiple sugar transport system substrate-binding protein</fullName>
    </submittedName>
</protein>
<dbReference type="AlphaFoldDB" id="A0A1I2IAQ1"/>
<feature type="region of interest" description="Disordered" evidence="1">
    <location>
        <begin position="27"/>
        <end position="47"/>
    </location>
</feature>
<proteinExistence type="predicted"/>
<dbReference type="PANTHER" id="PTHR43649">
    <property type="entry name" value="ARABINOSE-BINDING PROTEIN-RELATED"/>
    <property type="match status" value="1"/>
</dbReference>
<evidence type="ECO:0000256" key="2">
    <source>
        <dbReference type="SAM" id="SignalP"/>
    </source>
</evidence>
<dbReference type="PROSITE" id="PS51257">
    <property type="entry name" value="PROKAR_LIPOPROTEIN"/>
    <property type="match status" value="1"/>
</dbReference>
<feature type="compositionally biased region" description="Low complexity" evidence="1">
    <location>
        <begin position="31"/>
        <end position="47"/>
    </location>
</feature>
<dbReference type="Pfam" id="PF01547">
    <property type="entry name" value="SBP_bac_1"/>
    <property type="match status" value="1"/>
</dbReference>
<organism evidence="3 4">
    <name type="scientific">Paenibacillus algorifonticola</name>
    <dbReference type="NCBI Taxonomy" id="684063"/>
    <lineage>
        <taxon>Bacteria</taxon>
        <taxon>Bacillati</taxon>
        <taxon>Bacillota</taxon>
        <taxon>Bacilli</taxon>
        <taxon>Bacillales</taxon>
        <taxon>Paenibacillaceae</taxon>
        <taxon>Paenibacillus</taxon>
    </lineage>
</organism>
<sequence length="449" mass="49072">MIKNKFGIVMVLSLSLIFGGCSAQGSKEQPGAGASTDNGSGSSDSNSQKVELRITWWGSQTRHDLTIKALELFQQKHPDIVIKPEYSGWDGYFDKLSTQVAGANAPDLIQMDYAFLTDYANRDALLDLDTYTQSGDLKIDKHDPSMITAGTVNDKLYAITLGVNAPGVVYSSKVFKELNIADPDTSWTWEDFAKIAQQIKDAKGDGYVGAADNSGTFNIFQIMVRQSGRALFEDGQLGATKEDFSNWFQLWNDLRAGGAITSPEATATMTTALETRPLALGTGAMDFTWSNQLIAFQKAMKDSDDLLKIQVLPHLKGEVKSGEYLKPGQFMSGYSKTQHPKEVAMVIDFLVNDPEATAILGSERGVPVNSDIRAQMASTLSETDQMIFNFVDTVAKDKSDIDPPYPQGFSEVDKNFRTLSEQIAFGQGELSGNIDEFMTSSNSVLSKAK</sequence>
<accession>A0A1I2IAQ1</accession>
<dbReference type="EMBL" id="FONN01000033">
    <property type="protein sequence ID" value="SFF39439.1"/>
    <property type="molecule type" value="Genomic_DNA"/>
</dbReference>
<dbReference type="InterPro" id="IPR006059">
    <property type="entry name" value="SBP"/>
</dbReference>
<name>A0A1I2IAQ1_9BACL</name>
<keyword evidence="2" id="KW-0732">Signal</keyword>
<dbReference type="Proteomes" id="UP000183410">
    <property type="component" value="Unassembled WGS sequence"/>
</dbReference>
<dbReference type="InterPro" id="IPR050490">
    <property type="entry name" value="Bact_solute-bd_prot1"/>
</dbReference>
<dbReference type="SUPFAM" id="SSF53850">
    <property type="entry name" value="Periplasmic binding protein-like II"/>
    <property type="match status" value="1"/>
</dbReference>
<evidence type="ECO:0000256" key="1">
    <source>
        <dbReference type="SAM" id="MobiDB-lite"/>
    </source>
</evidence>
<reference evidence="4" key="1">
    <citation type="submission" date="2016-10" db="EMBL/GenBank/DDBJ databases">
        <authorList>
            <person name="Varghese N."/>
            <person name="Submissions S."/>
        </authorList>
    </citation>
    <scope>NUCLEOTIDE SEQUENCE [LARGE SCALE GENOMIC DNA]</scope>
    <source>
        <strain evidence="4">CGMCC 1.10223</strain>
    </source>
</reference>
<evidence type="ECO:0000313" key="3">
    <source>
        <dbReference type="EMBL" id="SFF39439.1"/>
    </source>
</evidence>
<feature type="signal peptide" evidence="2">
    <location>
        <begin position="1"/>
        <end position="23"/>
    </location>
</feature>
<keyword evidence="3" id="KW-0813">Transport</keyword>
<feature type="chain" id="PRO_5038727475" evidence="2">
    <location>
        <begin position="24"/>
        <end position="449"/>
    </location>
</feature>
<evidence type="ECO:0000313" key="4">
    <source>
        <dbReference type="Proteomes" id="UP000183410"/>
    </source>
</evidence>
<keyword evidence="4" id="KW-1185">Reference proteome</keyword>
<dbReference type="Gene3D" id="3.40.190.10">
    <property type="entry name" value="Periplasmic binding protein-like II"/>
    <property type="match status" value="2"/>
</dbReference>
<gene>
    <name evidence="3" type="ORF">SAMN04487969_1337</name>
</gene>
<dbReference type="PANTHER" id="PTHR43649:SF11">
    <property type="entry name" value="ABC TRANSPORTER SUBSTRATE-BINDING PROTEIN YESO-RELATED"/>
    <property type="match status" value="1"/>
</dbReference>
<keyword evidence="3" id="KW-0762">Sugar transport</keyword>